<keyword evidence="5" id="KW-1185">Reference proteome</keyword>
<dbReference type="Pfam" id="PF00685">
    <property type="entry name" value="Sulfotransfer_1"/>
    <property type="match status" value="1"/>
</dbReference>
<proteinExistence type="inferred from homology"/>
<name>A0ABM1V9F4_SOLPN</name>
<evidence type="ECO:0000256" key="3">
    <source>
        <dbReference type="RuleBase" id="RU361155"/>
    </source>
</evidence>
<accession>A0ABM1V9F4</accession>
<dbReference type="GeneID" id="114076873"/>
<evidence type="ECO:0000256" key="2">
    <source>
        <dbReference type="ARBA" id="ARBA00022679"/>
    </source>
</evidence>
<dbReference type="SUPFAM" id="SSF53098">
    <property type="entry name" value="Ribonuclease H-like"/>
    <property type="match status" value="1"/>
</dbReference>
<keyword evidence="2 3" id="KW-0808">Transferase</keyword>
<dbReference type="Proteomes" id="UP000694930">
    <property type="component" value="Chromosome 4"/>
</dbReference>
<gene>
    <name evidence="6" type="primary">LOC114076873</name>
</gene>
<feature type="domain" description="Sulfotransferase" evidence="4">
    <location>
        <begin position="80"/>
        <end position="197"/>
    </location>
</feature>
<dbReference type="Gene3D" id="3.40.50.300">
    <property type="entry name" value="P-loop containing nucleotide triphosphate hydrolases"/>
    <property type="match status" value="1"/>
</dbReference>
<dbReference type="InterPro" id="IPR000863">
    <property type="entry name" value="Sulfotransferase_dom"/>
</dbReference>
<dbReference type="PANTHER" id="PTHR11783">
    <property type="entry name" value="SULFOTRANSFERASE SULT"/>
    <property type="match status" value="1"/>
</dbReference>
<dbReference type="InterPro" id="IPR012337">
    <property type="entry name" value="RNaseH-like_sf"/>
</dbReference>
<dbReference type="SUPFAM" id="SSF52540">
    <property type="entry name" value="P-loop containing nucleoside triphosphate hydrolases"/>
    <property type="match status" value="1"/>
</dbReference>
<dbReference type="InterPro" id="IPR027417">
    <property type="entry name" value="P-loop_NTPase"/>
</dbReference>
<evidence type="ECO:0000313" key="5">
    <source>
        <dbReference type="Proteomes" id="UP000694930"/>
    </source>
</evidence>
<evidence type="ECO:0000259" key="4">
    <source>
        <dbReference type="Pfam" id="PF00685"/>
    </source>
</evidence>
<reference evidence="6" key="2">
    <citation type="submission" date="2025-08" db="UniProtKB">
        <authorList>
            <consortium name="RefSeq"/>
        </authorList>
    </citation>
    <scope>IDENTIFICATION</scope>
</reference>
<protein>
    <recommendedName>
        <fullName evidence="3">Sulfotransferase</fullName>
        <ecNumber evidence="3">2.8.2.-</ecNumber>
    </recommendedName>
</protein>
<evidence type="ECO:0000313" key="6">
    <source>
        <dbReference type="RefSeq" id="XP_027772372.1"/>
    </source>
</evidence>
<reference evidence="5" key="1">
    <citation type="journal article" date="2014" name="Nat. Genet.">
        <title>The genome of the stress-tolerant wild tomato species Solanum pennellii.</title>
        <authorList>
            <person name="Bolger A."/>
            <person name="Scossa F."/>
            <person name="Bolger M.E."/>
            <person name="Lanz C."/>
            <person name="Maumus F."/>
            <person name="Tohge T."/>
            <person name="Quesneville H."/>
            <person name="Alseekh S."/>
            <person name="Sorensen I."/>
            <person name="Lichtenstein G."/>
            <person name="Fich E.A."/>
            <person name="Conte M."/>
            <person name="Keller H."/>
            <person name="Schneeberger K."/>
            <person name="Schwacke R."/>
            <person name="Ofner I."/>
            <person name="Vrebalov J."/>
            <person name="Xu Y."/>
            <person name="Osorio S."/>
            <person name="Aflitos S.A."/>
            <person name="Schijlen E."/>
            <person name="Jimenez-Gomez J.M."/>
            <person name="Ryngajllo M."/>
            <person name="Kimura S."/>
            <person name="Kumar R."/>
            <person name="Koenig D."/>
            <person name="Headland L.R."/>
            <person name="Maloof J.N."/>
            <person name="Sinha N."/>
            <person name="van Ham R.C."/>
            <person name="Lankhorst R.K."/>
            <person name="Mao L."/>
            <person name="Vogel A."/>
            <person name="Arsova B."/>
            <person name="Panstruga R."/>
            <person name="Fei Z."/>
            <person name="Rose J.K."/>
            <person name="Zamir D."/>
            <person name="Carrari F."/>
            <person name="Giovannoni J.J."/>
            <person name="Weigel D."/>
            <person name="Usadel B."/>
            <person name="Fernie A.R."/>
        </authorList>
    </citation>
    <scope>NUCLEOTIDE SEQUENCE [LARGE SCALE GENOMIC DNA]</scope>
    <source>
        <strain evidence="5">cv. LA0716</strain>
    </source>
</reference>
<organism evidence="5 6">
    <name type="scientific">Solanum pennellii</name>
    <name type="common">Tomato</name>
    <name type="synonym">Lycopersicon pennellii</name>
    <dbReference type="NCBI Taxonomy" id="28526"/>
    <lineage>
        <taxon>Eukaryota</taxon>
        <taxon>Viridiplantae</taxon>
        <taxon>Streptophyta</taxon>
        <taxon>Embryophyta</taxon>
        <taxon>Tracheophyta</taxon>
        <taxon>Spermatophyta</taxon>
        <taxon>Magnoliopsida</taxon>
        <taxon>eudicotyledons</taxon>
        <taxon>Gunneridae</taxon>
        <taxon>Pentapetalae</taxon>
        <taxon>asterids</taxon>
        <taxon>lamiids</taxon>
        <taxon>Solanales</taxon>
        <taxon>Solanaceae</taxon>
        <taxon>Solanoideae</taxon>
        <taxon>Solaneae</taxon>
        <taxon>Solanum</taxon>
        <taxon>Solanum subgen. Lycopersicon</taxon>
    </lineage>
</organism>
<evidence type="ECO:0000256" key="1">
    <source>
        <dbReference type="ARBA" id="ARBA00005771"/>
    </source>
</evidence>
<sequence length="198" mass="23226">MDLCGYVKAQSRGGKKYILVIVDDYSRFTWTMFLKSKYETAEHKDDDDLEGLLHIQRDEANIHALKEVEISMVLILVNPRRMMQLTRLMRELLRNTFDSSNCRVVYITRNPKDTLVSMWHFTNKWKAVDQDGPWHIEEAIEKFCSGVFPGGPYYDHVMGFKNSSLEKPTNIFLITYEELIKDTKIHVKRLAEFLGFPL</sequence>
<dbReference type="RefSeq" id="XP_027772372.1">
    <property type="nucleotide sequence ID" value="XM_027916571.1"/>
</dbReference>
<dbReference type="EC" id="2.8.2.-" evidence="3"/>
<comment type="similarity">
    <text evidence="1 3">Belongs to the sulfotransferase 1 family.</text>
</comment>